<feature type="region of interest" description="Disordered" evidence="1">
    <location>
        <begin position="236"/>
        <end position="262"/>
    </location>
</feature>
<feature type="compositionally biased region" description="Polar residues" evidence="1">
    <location>
        <begin position="89"/>
        <end position="104"/>
    </location>
</feature>
<dbReference type="InterPro" id="IPR000156">
    <property type="entry name" value="Ran_bind_dom"/>
</dbReference>
<proteinExistence type="predicted"/>
<feature type="domain" description="RanBD1" evidence="2">
    <location>
        <begin position="428"/>
        <end position="560"/>
    </location>
</feature>
<dbReference type="SUPFAM" id="SSF50729">
    <property type="entry name" value="PH domain-like"/>
    <property type="match status" value="1"/>
</dbReference>
<dbReference type="InterPro" id="IPR045255">
    <property type="entry name" value="RanBP1-like"/>
</dbReference>
<keyword evidence="4" id="KW-1185">Reference proteome</keyword>
<evidence type="ECO:0000259" key="2">
    <source>
        <dbReference type="PROSITE" id="PS50196"/>
    </source>
</evidence>
<evidence type="ECO:0000313" key="4">
    <source>
        <dbReference type="Proteomes" id="UP000275078"/>
    </source>
</evidence>
<feature type="region of interest" description="Disordered" evidence="1">
    <location>
        <begin position="1"/>
        <end position="212"/>
    </location>
</feature>
<organism evidence="3 4">
    <name type="scientific">Ascobolus immersus RN42</name>
    <dbReference type="NCBI Taxonomy" id="1160509"/>
    <lineage>
        <taxon>Eukaryota</taxon>
        <taxon>Fungi</taxon>
        <taxon>Dikarya</taxon>
        <taxon>Ascomycota</taxon>
        <taxon>Pezizomycotina</taxon>
        <taxon>Pezizomycetes</taxon>
        <taxon>Pezizales</taxon>
        <taxon>Ascobolaceae</taxon>
        <taxon>Ascobolus</taxon>
    </lineage>
</organism>
<feature type="compositionally biased region" description="Basic and acidic residues" evidence="1">
    <location>
        <begin position="27"/>
        <end position="46"/>
    </location>
</feature>
<sequence>MSARPAPLDEEERVENGAKISTATENPGDRMDEERASDGENENVREKLKKTSIANVSEAAGKSESKTETVTESNSAAAAQQVDEEMGSGSENGSTGQDGTQAAGTRSRKRSRDLEDDGQPEKRSEFIGSPMKTERKRTRETEPTGADGTDSSGDAAKSNTSGLPPSSSSADDGHVKKKTRASPESESKKEEAVSTSKSPFSIPPTSGFANTSAKSPFALAGAAAPAGGFASLFGKSKAVAPAPPPPSDTQADASVPAAEKKFSFGTGSQSPFATVGAGATSPFAALAAAKSKSDDSPAFGKTSPFGSGSSLSGGFGASSGTSAFGSGSSLSGGFGGGTSAFGAATTTPAVSSGTMVGGAMAFGGKVAPGASLLGKNSVFGSGGPLQPIGGSSSKSKPFGAASDSEDEDGSDDSDDDKPGKTAKFGEEKNDPTVHVEKVSDKDKFTGEENEITVFQTRGKVFAFDKESKSWKEKGLGNVRLKASVPDLNDIVSTSDAPKRKLRLIARADATYKVLLNVPLSKELAHLYGDKGEEPKGINYTVVTKEDGVTKTYAIKTKQAKELHRQILDALERQS</sequence>
<feature type="compositionally biased region" description="Polar residues" evidence="1">
    <location>
        <begin position="203"/>
        <end position="212"/>
    </location>
</feature>
<evidence type="ECO:0000256" key="1">
    <source>
        <dbReference type="SAM" id="MobiDB-lite"/>
    </source>
</evidence>
<reference evidence="3 4" key="1">
    <citation type="journal article" date="2018" name="Nat. Ecol. Evol.">
        <title>Pezizomycetes genomes reveal the molecular basis of ectomycorrhizal truffle lifestyle.</title>
        <authorList>
            <person name="Murat C."/>
            <person name="Payen T."/>
            <person name="Noel B."/>
            <person name="Kuo A."/>
            <person name="Morin E."/>
            <person name="Chen J."/>
            <person name="Kohler A."/>
            <person name="Krizsan K."/>
            <person name="Balestrini R."/>
            <person name="Da Silva C."/>
            <person name="Montanini B."/>
            <person name="Hainaut M."/>
            <person name="Levati E."/>
            <person name="Barry K.W."/>
            <person name="Belfiori B."/>
            <person name="Cichocki N."/>
            <person name="Clum A."/>
            <person name="Dockter R.B."/>
            <person name="Fauchery L."/>
            <person name="Guy J."/>
            <person name="Iotti M."/>
            <person name="Le Tacon F."/>
            <person name="Lindquist E.A."/>
            <person name="Lipzen A."/>
            <person name="Malagnac F."/>
            <person name="Mello A."/>
            <person name="Molinier V."/>
            <person name="Miyauchi S."/>
            <person name="Poulain J."/>
            <person name="Riccioni C."/>
            <person name="Rubini A."/>
            <person name="Sitrit Y."/>
            <person name="Splivallo R."/>
            <person name="Traeger S."/>
            <person name="Wang M."/>
            <person name="Zifcakova L."/>
            <person name="Wipf D."/>
            <person name="Zambonelli A."/>
            <person name="Paolocci F."/>
            <person name="Nowrousian M."/>
            <person name="Ottonello S."/>
            <person name="Baldrian P."/>
            <person name="Spatafora J.W."/>
            <person name="Henrissat B."/>
            <person name="Nagy L.G."/>
            <person name="Aury J.M."/>
            <person name="Wincker P."/>
            <person name="Grigoriev I.V."/>
            <person name="Bonfante P."/>
            <person name="Martin F.M."/>
        </authorList>
    </citation>
    <scope>NUCLEOTIDE SEQUENCE [LARGE SCALE GENOMIC DNA]</scope>
    <source>
        <strain evidence="3 4">RN42</strain>
    </source>
</reference>
<gene>
    <name evidence="3" type="ORF">BJ508DRAFT_65109</name>
</gene>
<dbReference type="Pfam" id="PF00638">
    <property type="entry name" value="Ran_BP1"/>
    <property type="match status" value="1"/>
</dbReference>
<evidence type="ECO:0000313" key="3">
    <source>
        <dbReference type="EMBL" id="RPA87855.1"/>
    </source>
</evidence>
<feature type="compositionally biased region" description="Acidic residues" evidence="1">
    <location>
        <begin position="403"/>
        <end position="415"/>
    </location>
</feature>
<dbReference type="PROSITE" id="PS50196">
    <property type="entry name" value="RANBD1"/>
    <property type="match status" value="1"/>
</dbReference>
<dbReference type="AlphaFoldDB" id="A0A3N4IQ64"/>
<feature type="compositionally biased region" description="Polar residues" evidence="1">
    <location>
        <begin position="149"/>
        <end position="163"/>
    </location>
</feature>
<accession>A0A3N4IQ64</accession>
<dbReference type="Proteomes" id="UP000275078">
    <property type="component" value="Unassembled WGS sequence"/>
</dbReference>
<dbReference type="PANTHER" id="PTHR23138:SF141">
    <property type="entry name" value="NUCLEAR PORE COMPLEX PROTEIN NUP50"/>
    <property type="match status" value="1"/>
</dbReference>
<dbReference type="EMBL" id="ML119646">
    <property type="protein sequence ID" value="RPA87855.1"/>
    <property type="molecule type" value="Genomic_DNA"/>
</dbReference>
<dbReference type="OrthoDB" id="411251at2759"/>
<dbReference type="PANTHER" id="PTHR23138">
    <property type="entry name" value="RAN BINDING PROTEIN"/>
    <property type="match status" value="1"/>
</dbReference>
<feature type="compositionally biased region" description="Basic and acidic residues" evidence="1">
    <location>
        <begin position="181"/>
        <end position="192"/>
    </location>
</feature>
<dbReference type="STRING" id="1160509.A0A3N4IQ64"/>
<feature type="compositionally biased region" description="Basic and acidic residues" evidence="1">
    <location>
        <begin position="416"/>
        <end position="440"/>
    </location>
</feature>
<dbReference type="InterPro" id="IPR011993">
    <property type="entry name" value="PH-like_dom_sf"/>
</dbReference>
<dbReference type="Gene3D" id="2.30.29.30">
    <property type="entry name" value="Pleckstrin-homology domain (PH domain)/Phosphotyrosine-binding domain (PTB)"/>
    <property type="match status" value="1"/>
</dbReference>
<dbReference type="SMART" id="SM00160">
    <property type="entry name" value="RanBD"/>
    <property type="match status" value="1"/>
</dbReference>
<name>A0A3N4IQ64_ASCIM</name>
<feature type="region of interest" description="Disordered" evidence="1">
    <location>
        <begin position="383"/>
        <end position="440"/>
    </location>
</feature>
<protein>
    <recommendedName>
        <fullName evidence="2">RanBD1 domain-containing protein</fullName>
    </recommendedName>
</protein>